<evidence type="ECO:0000256" key="2">
    <source>
        <dbReference type="ARBA" id="ARBA00043996"/>
    </source>
</evidence>
<dbReference type="GO" id="GO:0006629">
    <property type="term" value="P:lipid metabolic process"/>
    <property type="evidence" value="ECO:0007669"/>
    <property type="project" value="InterPro"/>
</dbReference>
<comment type="catalytic activity">
    <reaction evidence="4">
        <text>a monoacylglycerol + H2O = glycerol + a fatty acid + H(+)</text>
        <dbReference type="Rhea" id="RHEA:15245"/>
        <dbReference type="ChEBI" id="CHEBI:15377"/>
        <dbReference type="ChEBI" id="CHEBI:15378"/>
        <dbReference type="ChEBI" id="CHEBI:17408"/>
        <dbReference type="ChEBI" id="CHEBI:17754"/>
        <dbReference type="ChEBI" id="CHEBI:28868"/>
    </reaction>
</comment>
<dbReference type="PANTHER" id="PTHR45856">
    <property type="entry name" value="ALPHA/BETA-HYDROLASES SUPERFAMILY PROTEIN"/>
    <property type="match status" value="1"/>
</dbReference>
<feature type="signal peptide" evidence="5">
    <location>
        <begin position="1"/>
        <end position="15"/>
    </location>
</feature>
<organism evidence="7 8">
    <name type="scientific">Mycena indigotica</name>
    <dbReference type="NCBI Taxonomy" id="2126181"/>
    <lineage>
        <taxon>Eukaryota</taxon>
        <taxon>Fungi</taxon>
        <taxon>Dikarya</taxon>
        <taxon>Basidiomycota</taxon>
        <taxon>Agaricomycotina</taxon>
        <taxon>Agaricomycetes</taxon>
        <taxon>Agaricomycetidae</taxon>
        <taxon>Agaricales</taxon>
        <taxon>Marasmiineae</taxon>
        <taxon>Mycenaceae</taxon>
        <taxon>Mycena</taxon>
    </lineage>
</organism>
<dbReference type="InterPro" id="IPR051218">
    <property type="entry name" value="Sec_MonoDiacylglyc_Lipase"/>
</dbReference>
<evidence type="ECO:0000259" key="6">
    <source>
        <dbReference type="Pfam" id="PF01764"/>
    </source>
</evidence>
<feature type="chain" id="PRO_5034136051" evidence="5">
    <location>
        <begin position="16"/>
        <end position="293"/>
    </location>
</feature>
<dbReference type="AlphaFoldDB" id="A0A8H6T349"/>
<keyword evidence="5" id="KW-0732">Signal</keyword>
<feature type="domain" description="Fungal lipase-type" evidence="6">
    <location>
        <begin position="96"/>
        <end position="234"/>
    </location>
</feature>
<name>A0A8H6T349_9AGAR</name>
<dbReference type="PANTHER" id="PTHR45856:SF25">
    <property type="entry name" value="FUNGAL LIPASE-LIKE DOMAIN-CONTAINING PROTEIN"/>
    <property type="match status" value="1"/>
</dbReference>
<reference evidence="7" key="1">
    <citation type="submission" date="2020-05" db="EMBL/GenBank/DDBJ databases">
        <title>Mycena genomes resolve the evolution of fungal bioluminescence.</title>
        <authorList>
            <person name="Tsai I.J."/>
        </authorList>
    </citation>
    <scope>NUCLEOTIDE SEQUENCE</scope>
    <source>
        <strain evidence="7">171206Taipei</strain>
    </source>
</reference>
<dbReference type="RefSeq" id="XP_037222937.1">
    <property type="nucleotide sequence ID" value="XM_037360052.1"/>
</dbReference>
<evidence type="ECO:0000313" key="7">
    <source>
        <dbReference type="EMBL" id="KAF7309487.1"/>
    </source>
</evidence>
<comment type="similarity">
    <text evidence="2">Belongs to the AB hydrolase superfamily. Lipase family. Class 3 subfamily.</text>
</comment>
<dbReference type="InterPro" id="IPR002921">
    <property type="entry name" value="Fungal_lipase-type"/>
</dbReference>
<dbReference type="OrthoDB" id="426718at2759"/>
<accession>A0A8H6T349</accession>
<comment type="caution">
    <text evidence="7">The sequence shown here is derived from an EMBL/GenBank/DDBJ whole genome shotgun (WGS) entry which is preliminary data.</text>
</comment>
<dbReference type="GeneID" id="59342568"/>
<protein>
    <submittedName>
        <fullName evidence="7">Lipase</fullName>
    </submittedName>
</protein>
<dbReference type="SUPFAM" id="SSF53474">
    <property type="entry name" value="alpha/beta-Hydrolases"/>
    <property type="match status" value="1"/>
</dbReference>
<dbReference type="Proteomes" id="UP000636479">
    <property type="component" value="Unassembled WGS sequence"/>
</dbReference>
<sequence length="293" mass="30291">MALAIVLGLASLALAAPSLVARQAITSLTTAQVSAFKPFSFYASAAYCSPASTLAWNCGSNCAANAGFKPVASGGNGNSVQFWYVGYDPTLATVIVGHQGTDPSEILSLVTDAKFFLKSLNSTLFPGVSSSVEGHSGFVDEQALTASSVLAAVKTAISRFSAKKVTIVGHSLGGAIALLDSVYLPLHISGVTFRTITYGMPRVGNQAFADLASVGSTVTHINNKEDLVPILPGRSLGFHHPTGEIHIQDSGVWDSCPGQDNTSDLCTTGDVGNIFEGNSDDHDGPYDGVTMGC</sequence>
<comment type="catalytic activity">
    <reaction evidence="3">
        <text>a diacylglycerol + H2O = a monoacylglycerol + a fatty acid + H(+)</text>
        <dbReference type="Rhea" id="RHEA:32731"/>
        <dbReference type="ChEBI" id="CHEBI:15377"/>
        <dbReference type="ChEBI" id="CHEBI:15378"/>
        <dbReference type="ChEBI" id="CHEBI:17408"/>
        <dbReference type="ChEBI" id="CHEBI:18035"/>
        <dbReference type="ChEBI" id="CHEBI:28868"/>
    </reaction>
</comment>
<keyword evidence="1" id="KW-1015">Disulfide bond</keyword>
<proteinExistence type="inferred from homology"/>
<dbReference type="InterPro" id="IPR029058">
    <property type="entry name" value="AB_hydrolase_fold"/>
</dbReference>
<dbReference type="Pfam" id="PF01764">
    <property type="entry name" value="Lipase_3"/>
    <property type="match status" value="1"/>
</dbReference>
<dbReference type="CDD" id="cd00519">
    <property type="entry name" value="Lipase_3"/>
    <property type="match status" value="1"/>
</dbReference>
<evidence type="ECO:0000256" key="4">
    <source>
        <dbReference type="ARBA" id="ARBA00048461"/>
    </source>
</evidence>
<evidence type="ECO:0000256" key="1">
    <source>
        <dbReference type="ARBA" id="ARBA00023157"/>
    </source>
</evidence>
<dbReference type="EMBL" id="JACAZF010000003">
    <property type="protein sequence ID" value="KAF7309487.1"/>
    <property type="molecule type" value="Genomic_DNA"/>
</dbReference>
<gene>
    <name evidence="7" type="ORF">MIND_00319500</name>
</gene>
<evidence type="ECO:0000256" key="3">
    <source>
        <dbReference type="ARBA" id="ARBA00047591"/>
    </source>
</evidence>
<keyword evidence="8" id="KW-1185">Reference proteome</keyword>
<evidence type="ECO:0000313" key="8">
    <source>
        <dbReference type="Proteomes" id="UP000636479"/>
    </source>
</evidence>
<dbReference type="Gene3D" id="3.40.50.1820">
    <property type="entry name" value="alpha/beta hydrolase"/>
    <property type="match status" value="1"/>
</dbReference>
<evidence type="ECO:0000256" key="5">
    <source>
        <dbReference type="SAM" id="SignalP"/>
    </source>
</evidence>